<dbReference type="AlphaFoldDB" id="A0A3B0RU23"/>
<keyword evidence="3" id="KW-0808">Transferase</keyword>
<dbReference type="InterPro" id="IPR003594">
    <property type="entry name" value="HATPase_dom"/>
</dbReference>
<name>A0A3B0RU23_9ZZZZ</name>
<dbReference type="PANTHER" id="PTHR35526">
    <property type="entry name" value="ANTI-SIGMA-F FACTOR RSBW-RELATED"/>
    <property type="match status" value="1"/>
</dbReference>
<evidence type="ECO:0000259" key="2">
    <source>
        <dbReference type="Pfam" id="PF13581"/>
    </source>
</evidence>
<accession>A0A3B0RU23</accession>
<keyword evidence="1" id="KW-0723">Serine/threonine-protein kinase</keyword>
<protein>
    <submittedName>
        <fullName evidence="3">Serine-protein kinase RsbW</fullName>
        <ecNumber evidence="3">2.7.11.1</ecNumber>
    </submittedName>
</protein>
<dbReference type="InterPro" id="IPR036890">
    <property type="entry name" value="HATPase_C_sf"/>
</dbReference>
<feature type="domain" description="Histidine kinase/HSP90-like ATPase" evidence="2">
    <location>
        <begin position="16"/>
        <end position="141"/>
    </location>
</feature>
<gene>
    <name evidence="3" type="ORF">MNBD_ALPHA07-1961</name>
</gene>
<proteinExistence type="predicted"/>
<evidence type="ECO:0000313" key="3">
    <source>
        <dbReference type="EMBL" id="VAV91986.1"/>
    </source>
</evidence>
<organism evidence="3">
    <name type="scientific">hydrothermal vent metagenome</name>
    <dbReference type="NCBI Taxonomy" id="652676"/>
    <lineage>
        <taxon>unclassified sequences</taxon>
        <taxon>metagenomes</taxon>
        <taxon>ecological metagenomes</taxon>
    </lineage>
</organism>
<dbReference type="EMBL" id="UOEG01000084">
    <property type="protein sequence ID" value="VAV91986.1"/>
    <property type="molecule type" value="Genomic_DNA"/>
</dbReference>
<dbReference type="SUPFAM" id="SSF55874">
    <property type="entry name" value="ATPase domain of HSP90 chaperone/DNA topoisomerase II/histidine kinase"/>
    <property type="match status" value="1"/>
</dbReference>
<evidence type="ECO:0000256" key="1">
    <source>
        <dbReference type="ARBA" id="ARBA00022527"/>
    </source>
</evidence>
<dbReference type="Gene3D" id="3.30.565.10">
    <property type="entry name" value="Histidine kinase-like ATPase, C-terminal domain"/>
    <property type="match status" value="1"/>
</dbReference>
<dbReference type="CDD" id="cd16936">
    <property type="entry name" value="HATPase_RsbW-like"/>
    <property type="match status" value="1"/>
</dbReference>
<dbReference type="EC" id="2.7.11.1" evidence="3"/>
<keyword evidence="3" id="KW-0418">Kinase</keyword>
<sequence>MTARDTDHSFTITTPGTEEAVREALALVRDKMRARELSEDICGNVEIALAEALNNIVEHAYADITGTVEISGEIKKQRLLLDLRDHGRPMPDLALPKCTLPDHEVALEDLPEGGFGWFLIHSLTMKLLYNRMADGNCLTMVFSLNDTATQDYMHSDKT</sequence>
<dbReference type="Pfam" id="PF13581">
    <property type="entry name" value="HATPase_c_2"/>
    <property type="match status" value="1"/>
</dbReference>
<reference evidence="3" key="1">
    <citation type="submission" date="2018-06" db="EMBL/GenBank/DDBJ databases">
        <authorList>
            <person name="Zhirakovskaya E."/>
        </authorList>
    </citation>
    <scope>NUCLEOTIDE SEQUENCE</scope>
</reference>
<dbReference type="GO" id="GO:0004674">
    <property type="term" value="F:protein serine/threonine kinase activity"/>
    <property type="evidence" value="ECO:0007669"/>
    <property type="project" value="UniProtKB-KW"/>
</dbReference>
<dbReference type="InterPro" id="IPR050267">
    <property type="entry name" value="Anti-sigma-factor_SerPK"/>
</dbReference>
<dbReference type="PANTHER" id="PTHR35526:SF3">
    <property type="entry name" value="ANTI-SIGMA-F FACTOR RSBW"/>
    <property type="match status" value="1"/>
</dbReference>